<dbReference type="GO" id="GO:0004222">
    <property type="term" value="F:metalloendopeptidase activity"/>
    <property type="evidence" value="ECO:0007669"/>
    <property type="project" value="InterPro"/>
</dbReference>
<dbReference type="GO" id="GO:0031012">
    <property type="term" value="C:extracellular matrix"/>
    <property type="evidence" value="ECO:0007669"/>
    <property type="project" value="InterPro"/>
</dbReference>
<gene>
    <name evidence="7" type="ORF">UFOPK3662_00797</name>
</gene>
<organism evidence="7">
    <name type="scientific">freshwater metagenome</name>
    <dbReference type="NCBI Taxonomy" id="449393"/>
    <lineage>
        <taxon>unclassified sequences</taxon>
        <taxon>metagenomes</taxon>
        <taxon>ecological metagenomes</taxon>
    </lineage>
</organism>
<reference evidence="7" key="1">
    <citation type="submission" date="2020-05" db="EMBL/GenBank/DDBJ databases">
        <authorList>
            <person name="Chiriac C."/>
            <person name="Salcher M."/>
            <person name="Ghai R."/>
            <person name="Kavagutti S V."/>
        </authorList>
    </citation>
    <scope>NUCLEOTIDE SEQUENCE</scope>
</reference>
<proteinExistence type="predicted"/>
<dbReference type="InterPro" id="IPR001818">
    <property type="entry name" value="Pept_M10_metallopeptidase"/>
</dbReference>
<keyword evidence="4" id="KW-0862">Zinc</keyword>
<evidence type="ECO:0000256" key="4">
    <source>
        <dbReference type="ARBA" id="ARBA00022833"/>
    </source>
</evidence>
<evidence type="ECO:0000313" key="7">
    <source>
        <dbReference type="EMBL" id="CAB4924045.1"/>
    </source>
</evidence>
<name>A0A6J7HZW1_9ZZZZ</name>
<sequence>MIRSLLAPRTLLCLAAVPLVVAGLLAPTGAAGPAQGRETTPATGTASVHDTMAAAQVLVATTVRKPGLTVRADARVVAGERIVVRGRARHRRAVVSLQRRTARQWVGVDRSRTSARGAFRTSTRVDAPGRHALRVVIAPRRGRALSATVRVTVVAVEPNPVEPTPTASPTNNPTGTPPPVPTPTTGLGDPAHWAYIGGADPIAWNSCAPIAWSYAPAGEYAGGLADMTRAVTAVSARSGLQFSYVGTSGGKLHVEWSDASATPSLGGGVVGIGGPSYYFVDPAKNGGVRRLITSGRVTLDREEQLPAGFPTSERAGWGQIMMHELMHAVGLGHTVGREQVMYPMAGAFALGAGDHTGLFNVGSSRGCLSGGYARTSPRRGGEVLVLDSVAEVR</sequence>
<evidence type="ECO:0000256" key="1">
    <source>
        <dbReference type="ARBA" id="ARBA00022670"/>
    </source>
</evidence>
<dbReference type="Gene3D" id="3.40.390.10">
    <property type="entry name" value="Collagenase (Catalytic Domain)"/>
    <property type="match status" value="1"/>
</dbReference>
<evidence type="ECO:0000259" key="6">
    <source>
        <dbReference type="Pfam" id="PF00413"/>
    </source>
</evidence>
<feature type="compositionally biased region" description="Low complexity" evidence="5">
    <location>
        <begin position="164"/>
        <end position="174"/>
    </location>
</feature>
<dbReference type="GO" id="GO:0006508">
    <property type="term" value="P:proteolysis"/>
    <property type="evidence" value="ECO:0007669"/>
    <property type="project" value="UniProtKB-KW"/>
</dbReference>
<dbReference type="GO" id="GO:0008270">
    <property type="term" value="F:zinc ion binding"/>
    <property type="evidence" value="ECO:0007669"/>
    <property type="project" value="InterPro"/>
</dbReference>
<dbReference type="Pfam" id="PF00413">
    <property type="entry name" value="Peptidase_M10"/>
    <property type="match status" value="1"/>
</dbReference>
<dbReference type="EMBL" id="CAFBMW010000005">
    <property type="protein sequence ID" value="CAB4924045.1"/>
    <property type="molecule type" value="Genomic_DNA"/>
</dbReference>
<evidence type="ECO:0000256" key="5">
    <source>
        <dbReference type="SAM" id="MobiDB-lite"/>
    </source>
</evidence>
<feature type="region of interest" description="Disordered" evidence="5">
    <location>
        <begin position="159"/>
        <end position="187"/>
    </location>
</feature>
<accession>A0A6J7HZW1</accession>
<evidence type="ECO:0000256" key="2">
    <source>
        <dbReference type="ARBA" id="ARBA00022723"/>
    </source>
</evidence>
<protein>
    <submittedName>
        <fullName evidence="7">Unannotated protein</fullName>
    </submittedName>
</protein>
<keyword evidence="1" id="KW-0645">Protease</keyword>
<dbReference type="SUPFAM" id="SSF55486">
    <property type="entry name" value="Metalloproteases ('zincins'), catalytic domain"/>
    <property type="match status" value="1"/>
</dbReference>
<evidence type="ECO:0000256" key="3">
    <source>
        <dbReference type="ARBA" id="ARBA00022801"/>
    </source>
</evidence>
<dbReference type="AlphaFoldDB" id="A0A6J7HZW1"/>
<keyword evidence="2" id="KW-0479">Metal-binding</keyword>
<keyword evidence="3" id="KW-0378">Hydrolase</keyword>
<dbReference type="InterPro" id="IPR024079">
    <property type="entry name" value="MetalloPept_cat_dom_sf"/>
</dbReference>
<feature type="domain" description="Peptidase M10 metallopeptidase" evidence="6">
    <location>
        <begin position="292"/>
        <end position="345"/>
    </location>
</feature>